<keyword evidence="5" id="KW-0067">ATP-binding</keyword>
<evidence type="ECO:0000256" key="6">
    <source>
        <dbReference type="ARBA" id="ARBA00023146"/>
    </source>
</evidence>
<feature type="domain" description="Aminoacyl-transfer RNA synthetases class-II family profile" evidence="8">
    <location>
        <begin position="1"/>
        <end position="125"/>
    </location>
</feature>
<dbReference type="InterPro" id="IPR006195">
    <property type="entry name" value="aa-tRNA-synth_II"/>
</dbReference>
<keyword evidence="9" id="KW-1185">Reference proteome</keyword>
<dbReference type="GO" id="GO:0006434">
    <property type="term" value="P:seryl-tRNA aminoacylation"/>
    <property type="evidence" value="ECO:0007669"/>
    <property type="project" value="InterPro"/>
</dbReference>
<dbReference type="WBParaSite" id="Hba_06460">
    <property type="protein sequence ID" value="Hba_06460"/>
    <property type="gene ID" value="Hba_06460"/>
</dbReference>
<evidence type="ECO:0000256" key="2">
    <source>
        <dbReference type="ARBA" id="ARBA00012840"/>
    </source>
</evidence>
<keyword evidence="6" id="KW-0030">Aminoacyl-tRNA synthetase</keyword>
<dbReference type="EC" id="6.1.1.11" evidence="2"/>
<evidence type="ECO:0000256" key="1">
    <source>
        <dbReference type="ARBA" id="ARBA00010728"/>
    </source>
</evidence>
<dbReference type="PRINTS" id="PR00981">
    <property type="entry name" value="TRNASYNTHSER"/>
</dbReference>
<evidence type="ECO:0000256" key="3">
    <source>
        <dbReference type="ARBA" id="ARBA00022598"/>
    </source>
</evidence>
<keyword evidence="4" id="KW-0547">Nucleotide-binding</keyword>
<dbReference type="GO" id="GO:0004828">
    <property type="term" value="F:serine-tRNA ligase activity"/>
    <property type="evidence" value="ECO:0007669"/>
    <property type="project" value="UniProtKB-EC"/>
</dbReference>
<evidence type="ECO:0000313" key="10">
    <source>
        <dbReference type="WBParaSite" id="Hba_06460"/>
    </source>
</evidence>
<dbReference type="SUPFAM" id="SSF55681">
    <property type="entry name" value="Class II aaRS and biotin synthetases"/>
    <property type="match status" value="1"/>
</dbReference>
<evidence type="ECO:0000256" key="7">
    <source>
        <dbReference type="ARBA" id="ARBA00031113"/>
    </source>
</evidence>
<dbReference type="PROSITE" id="PS50862">
    <property type="entry name" value="AA_TRNA_LIGASE_II"/>
    <property type="match status" value="1"/>
</dbReference>
<organism evidence="9 10">
    <name type="scientific">Heterorhabditis bacteriophora</name>
    <name type="common">Entomopathogenic nematode worm</name>
    <dbReference type="NCBI Taxonomy" id="37862"/>
    <lineage>
        <taxon>Eukaryota</taxon>
        <taxon>Metazoa</taxon>
        <taxon>Ecdysozoa</taxon>
        <taxon>Nematoda</taxon>
        <taxon>Chromadorea</taxon>
        <taxon>Rhabditida</taxon>
        <taxon>Rhabditina</taxon>
        <taxon>Rhabditomorpha</taxon>
        <taxon>Strongyloidea</taxon>
        <taxon>Heterorhabditidae</taxon>
        <taxon>Heterorhabditis</taxon>
    </lineage>
</organism>
<evidence type="ECO:0000256" key="4">
    <source>
        <dbReference type="ARBA" id="ARBA00022741"/>
    </source>
</evidence>
<dbReference type="GO" id="GO:0005524">
    <property type="term" value="F:ATP binding"/>
    <property type="evidence" value="ECO:0007669"/>
    <property type="project" value="UniProtKB-KW"/>
</dbReference>
<reference evidence="10" key="1">
    <citation type="submission" date="2016-11" db="UniProtKB">
        <authorList>
            <consortium name="WormBaseParasite"/>
        </authorList>
    </citation>
    <scope>IDENTIFICATION</scope>
</reference>
<accession>A0A1I7WMT7</accession>
<comment type="similarity">
    <text evidence="1">Belongs to the class-II aminoacyl-tRNA synthetase family. Type-1 seryl-tRNA synthetase subfamily.</text>
</comment>
<evidence type="ECO:0000256" key="5">
    <source>
        <dbReference type="ARBA" id="ARBA00022840"/>
    </source>
</evidence>
<protein>
    <recommendedName>
        <fullName evidence="2">serine--tRNA ligase</fullName>
        <ecNumber evidence="2">6.1.1.11</ecNumber>
    </recommendedName>
    <alternativeName>
        <fullName evidence="7">Seryl-tRNA synthetase</fullName>
    </alternativeName>
</protein>
<dbReference type="InterPro" id="IPR045864">
    <property type="entry name" value="aa-tRNA-synth_II/BPL/LPL"/>
</dbReference>
<dbReference type="InterPro" id="IPR002317">
    <property type="entry name" value="Ser-tRNA-ligase_type_1"/>
</dbReference>
<evidence type="ECO:0000259" key="8">
    <source>
        <dbReference type="PROSITE" id="PS50862"/>
    </source>
</evidence>
<sequence length="149" mass="16655">MFTVCTPEQSQSELDYLVMIQKGTFESLGIHCRLIEMPTEELGASAARKMDIEAWMPGRALYGEVSSASNCTDYQSRRLGLRYKTKTGESRFVHTCNGTAIASTRALISLLETFQTERKGLAELPDVISKRMKTLKSAPLRFQISKPLS</sequence>
<dbReference type="Pfam" id="PF00587">
    <property type="entry name" value="tRNA-synt_2b"/>
    <property type="match status" value="1"/>
</dbReference>
<dbReference type="Proteomes" id="UP000095283">
    <property type="component" value="Unplaced"/>
</dbReference>
<dbReference type="PANTHER" id="PTHR11778">
    <property type="entry name" value="SERYL-TRNA SYNTHETASE"/>
    <property type="match status" value="1"/>
</dbReference>
<keyword evidence="3" id="KW-0436">Ligase</keyword>
<evidence type="ECO:0000313" key="9">
    <source>
        <dbReference type="Proteomes" id="UP000095283"/>
    </source>
</evidence>
<proteinExistence type="inferred from homology"/>
<dbReference type="Gene3D" id="3.30.930.10">
    <property type="entry name" value="Bira Bifunctional Protein, Domain 2"/>
    <property type="match status" value="1"/>
</dbReference>
<dbReference type="InterPro" id="IPR002314">
    <property type="entry name" value="aa-tRNA-synt_IIb"/>
</dbReference>
<dbReference type="AlphaFoldDB" id="A0A1I7WMT7"/>
<name>A0A1I7WMT7_HETBA</name>